<dbReference type="AlphaFoldDB" id="A0A128EV05"/>
<comment type="similarity">
    <text evidence="1 4">Belongs to the MreC family.</text>
</comment>
<dbReference type="GO" id="GO:0005886">
    <property type="term" value="C:plasma membrane"/>
    <property type="evidence" value="ECO:0007669"/>
    <property type="project" value="TreeGrafter"/>
</dbReference>
<dbReference type="Gene3D" id="2.40.10.340">
    <property type="entry name" value="Rod shape-determining protein MreC, domain 1"/>
    <property type="match status" value="1"/>
</dbReference>
<protein>
    <recommendedName>
        <fullName evidence="2 4">Cell shape-determining protein MreC</fullName>
    </recommendedName>
    <alternativeName>
        <fullName evidence="4">Cell shape protein MreC</fullName>
    </alternativeName>
</protein>
<dbReference type="OrthoDB" id="9808025at2"/>
<evidence type="ECO:0000256" key="1">
    <source>
        <dbReference type="ARBA" id="ARBA00009369"/>
    </source>
</evidence>
<accession>A0A128EV05</accession>
<dbReference type="Gene3D" id="2.40.10.350">
    <property type="entry name" value="Rod shape-determining protein MreC, domain 2"/>
    <property type="match status" value="1"/>
</dbReference>
<sequence length="307" mass="34278">MKPIFGRGPSLQLRLFFALLISASLMLADSRLGAFTNFRYLLNSLVAPLQYASNVPRDLLDNVFRQFTSHQQLLIDNTKLKEEVLLLRSGQLILDQLEQENQRLRELLGSPFVRDERKMVAEVMAVDSDPYKHQVMIDKGRTNGVYEGQPVINERGIVGQVSYVGAHNSRVLLITDPTHAIPVQVVRNDIRVIASGRGDNDNIQLENIPSSTDIEPGDMLVTSGLGGVFPEGYPVAKVTSFSFDNKRPFAQVDAKPEVQFDRLRYLLLVWPTDVEKKEAVEEEGQTPASEDAQPSTTEEQAEEVSNG</sequence>
<evidence type="ECO:0000256" key="2">
    <source>
        <dbReference type="ARBA" id="ARBA00013855"/>
    </source>
</evidence>
<dbReference type="PIRSF" id="PIRSF038471">
    <property type="entry name" value="MreC"/>
    <property type="match status" value="1"/>
</dbReference>
<dbReference type="PANTHER" id="PTHR34138:SF1">
    <property type="entry name" value="CELL SHAPE-DETERMINING PROTEIN MREC"/>
    <property type="match status" value="1"/>
</dbReference>
<dbReference type="InterPro" id="IPR042175">
    <property type="entry name" value="Cell/Rod_MreC_2"/>
</dbReference>
<evidence type="ECO:0000313" key="8">
    <source>
        <dbReference type="Proteomes" id="UP000073601"/>
    </source>
</evidence>
<reference evidence="8" key="1">
    <citation type="submission" date="2016-02" db="EMBL/GenBank/DDBJ databases">
        <authorList>
            <person name="Rodrigo-Torres Lidia"/>
            <person name="Arahal R.David."/>
        </authorList>
    </citation>
    <scope>NUCLEOTIDE SEQUENCE [LARGE SCALE GENOMIC DNA]</scope>
    <source>
        <strain evidence="8">CECT 8713</strain>
    </source>
</reference>
<dbReference type="GO" id="GO:0008360">
    <property type="term" value="P:regulation of cell shape"/>
    <property type="evidence" value="ECO:0007669"/>
    <property type="project" value="UniProtKB-KW"/>
</dbReference>
<keyword evidence="8" id="KW-1185">Reference proteome</keyword>
<dbReference type="InterPro" id="IPR042177">
    <property type="entry name" value="Cell/Rod_1"/>
</dbReference>
<feature type="domain" description="Rod shape-determining protein MreC beta-barrel core" evidence="6">
    <location>
        <begin position="123"/>
        <end position="270"/>
    </location>
</feature>
<gene>
    <name evidence="7" type="primary">mreC</name>
    <name evidence="7" type="ORF">GMA8713_00559</name>
</gene>
<evidence type="ECO:0000313" key="7">
    <source>
        <dbReference type="EMBL" id="CZF78403.1"/>
    </source>
</evidence>
<keyword evidence="3 4" id="KW-0133">Cell shape</keyword>
<evidence type="ECO:0000256" key="4">
    <source>
        <dbReference type="PIRNR" id="PIRNR038471"/>
    </source>
</evidence>
<evidence type="ECO:0000256" key="3">
    <source>
        <dbReference type="ARBA" id="ARBA00022960"/>
    </source>
</evidence>
<dbReference type="NCBIfam" id="TIGR00219">
    <property type="entry name" value="mreC"/>
    <property type="match status" value="1"/>
</dbReference>
<comment type="function">
    <text evidence="4">Involved in formation and maintenance of cell shape.</text>
</comment>
<evidence type="ECO:0000256" key="5">
    <source>
        <dbReference type="SAM" id="MobiDB-lite"/>
    </source>
</evidence>
<name>A0A128EV05_9GAMM</name>
<evidence type="ECO:0000259" key="6">
    <source>
        <dbReference type="Pfam" id="PF04085"/>
    </source>
</evidence>
<dbReference type="FunFam" id="2.40.10.340:FF:000001">
    <property type="entry name" value="Cell shape-determining protein MreC"/>
    <property type="match status" value="1"/>
</dbReference>
<dbReference type="InterPro" id="IPR055342">
    <property type="entry name" value="MreC_beta-barrel_core"/>
</dbReference>
<proteinExistence type="inferred from homology"/>
<dbReference type="RefSeq" id="WP_062705523.1">
    <property type="nucleotide sequence ID" value="NZ_CAWRCI010000003.1"/>
</dbReference>
<feature type="compositionally biased region" description="Polar residues" evidence="5">
    <location>
        <begin position="286"/>
        <end position="307"/>
    </location>
</feature>
<dbReference type="Proteomes" id="UP000073601">
    <property type="component" value="Unassembled WGS sequence"/>
</dbReference>
<feature type="region of interest" description="Disordered" evidence="5">
    <location>
        <begin position="277"/>
        <end position="307"/>
    </location>
</feature>
<dbReference type="EMBL" id="FIZY01000003">
    <property type="protein sequence ID" value="CZF78403.1"/>
    <property type="molecule type" value="Genomic_DNA"/>
</dbReference>
<organism evidence="7 8">
    <name type="scientific">Grimontia marina</name>
    <dbReference type="NCBI Taxonomy" id="646534"/>
    <lineage>
        <taxon>Bacteria</taxon>
        <taxon>Pseudomonadati</taxon>
        <taxon>Pseudomonadota</taxon>
        <taxon>Gammaproteobacteria</taxon>
        <taxon>Vibrionales</taxon>
        <taxon>Vibrionaceae</taxon>
        <taxon>Grimontia</taxon>
    </lineage>
</organism>
<dbReference type="Pfam" id="PF04085">
    <property type="entry name" value="MreC"/>
    <property type="match status" value="1"/>
</dbReference>
<dbReference type="PANTHER" id="PTHR34138">
    <property type="entry name" value="CELL SHAPE-DETERMINING PROTEIN MREC"/>
    <property type="match status" value="1"/>
</dbReference>
<dbReference type="InterPro" id="IPR007221">
    <property type="entry name" value="MreC"/>
</dbReference>